<organism evidence="2 3">
    <name type="scientific">SAR92 clade bacterium H455</name>
    <dbReference type="NCBI Taxonomy" id="2974818"/>
    <lineage>
        <taxon>Bacteria</taxon>
        <taxon>Pseudomonadati</taxon>
        <taxon>Pseudomonadota</taxon>
        <taxon>Gammaproteobacteria</taxon>
        <taxon>Cellvibrionales</taxon>
        <taxon>Porticoccaceae</taxon>
        <taxon>SAR92 clade</taxon>
    </lineage>
</organism>
<gene>
    <name evidence="2" type="ORF">NYF23_03805</name>
</gene>
<evidence type="ECO:0000313" key="3">
    <source>
        <dbReference type="Proteomes" id="UP001059934"/>
    </source>
</evidence>
<dbReference type="Proteomes" id="UP001059934">
    <property type="component" value="Chromosome"/>
</dbReference>
<feature type="chain" id="PRO_5046565213" description="YbgF trimerisation domain-containing protein" evidence="1">
    <location>
        <begin position="20"/>
        <end position="116"/>
    </location>
</feature>
<proteinExistence type="predicted"/>
<reference evidence="2" key="1">
    <citation type="submission" date="2022-08" db="EMBL/GenBank/DDBJ databases">
        <title>Catabolic pathway analysis in culturable SAR92 clade bacteria reveals their overlooked roles in DMSP degradation in coastal seas.</title>
        <authorList>
            <person name="He X."/>
            <person name="Zhang X."/>
            <person name="Zhang Y."/>
        </authorList>
    </citation>
    <scope>NUCLEOTIDE SEQUENCE</scope>
    <source>
        <strain evidence="2">H455</strain>
    </source>
</reference>
<name>A0ABY5TU97_9GAMM</name>
<feature type="signal peptide" evidence="1">
    <location>
        <begin position="1"/>
        <end position="19"/>
    </location>
</feature>
<keyword evidence="3" id="KW-1185">Reference proteome</keyword>
<accession>A0ABY5TU97</accession>
<evidence type="ECO:0008006" key="4">
    <source>
        <dbReference type="Google" id="ProtNLM"/>
    </source>
</evidence>
<keyword evidence="1" id="KW-0732">Signal</keyword>
<protein>
    <recommendedName>
        <fullName evidence="4">YbgF trimerisation domain-containing protein</fullName>
    </recommendedName>
</protein>
<evidence type="ECO:0000313" key="2">
    <source>
        <dbReference type="EMBL" id="UVW35744.1"/>
    </source>
</evidence>
<evidence type="ECO:0000256" key="1">
    <source>
        <dbReference type="SAM" id="SignalP"/>
    </source>
</evidence>
<sequence length="116" mass="13261">MKTIYLSMALLFLSTTVSAHSGADPVREVAKKRSYVLQYQKDYQTATSREEKISNIKKQVSTLQSTVLLLRNSLVKENSSIRSDLSRFDLDYLKAMKNSLKDMQKLLKQLDAVIED</sequence>
<dbReference type="EMBL" id="CP103416">
    <property type="protein sequence ID" value="UVW35744.1"/>
    <property type="molecule type" value="Genomic_DNA"/>
</dbReference>